<accession>A0A2P7QGJ6</accession>
<dbReference type="Pfam" id="PF20388">
    <property type="entry name" value="DUF6683"/>
    <property type="match status" value="1"/>
</dbReference>
<dbReference type="AlphaFoldDB" id="A0A2P7QGJ6"/>
<dbReference type="EMBL" id="PXYI01000010">
    <property type="protein sequence ID" value="PSJ37036.1"/>
    <property type="molecule type" value="Genomic_DNA"/>
</dbReference>
<evidence type="ECO:0000313" key="3">
    <source>
        <dbReference type="Proteomes" id="UP000241167"/>
    </source>
</evidence>
<sequence>MRKARFLGLIALAASVPAAAQGVFDMGMLTNTLSQGALIQSEEARAGTADMSQALARTPPSAKIDRAAITYRPSLAVRKRNLDAFVARLRRVDAAGAADLQRTFASRDVIAELGALMRPEGLDPSNVADAMATYLVTAFHGVRGSIDAKTPEFKAVSLQLARVLSADPAFTAASDALKQEIAESMLVQAVLADQAVQAAQKQPSAMPAVKAAIAKGAEAAFGFDVRRMQLGPNGLE</sequence>
<evidence type="ECO:0000256" key="1">
    <source>
        <dbReference type="SAM" id="SignalP"/>
    </source>
</evidence>
<gene>
    <name evidence="2" type="ORF">C7I55_23485</name>
</gene>
<comment type="caution">
    <text evidence="2">The sequence shown here is derived from an EMBL/GenBank/DDBJ whole genome shotgun (WGS) entry which is preliminary data.</text>
</comment>
<feature type="signal peptide" evidence="1">
    <location>
        <begin position="1"/>
        <end position="20"/>
    </location>
</feature>
<dbReference type="InterPro" id="IPR046505">
    <property type="entry name" value="DUF6683"/>
</dbReference>
<dbReference type="RefSeq" id="WP_106515479.1">
    <property type="nucleotide sequence ID" value="NZ_PXYI01000010.1"/>
</dbReference>
<keyword evidence="1" id="KW-0732">Signal</keyword>
<protein>
    <submittedName>
        <fullName evidence="2">Uncharacterized protein</fullName>
    </submittedName>
</protein>
<dbReference type="Proteomes" id="UP000241167">
    <property type="component" value="Unassembled WGS sequence"/>
</dbReference>
<organism evidence="2 3">
    <name type="scientific">Allosphingosinicella deserti</name>
    <dbReference type="NCBI Taxonomy" id="2116704"/>
    <lineage>
        <taxon>Bacteria</taxon>
        <taxon>Pseudomonadati</taxon>
        <taxon>Pseudomonadota</taxon>
        <taxon>Alphaproteobacteria</taxon>
        <taxon>Sphingomonadales</taxon>
        <taxon>Sphingomonadaceae</taxon>
        <taxon>Allosphingosinicella</taxon>
    </lineage>
</organism>
<evidence type="ECO:0000313" key="2">
    <source>
        <dbReference type="EMBL" id="PSJ37036.1"/>
    </source>
</evidence>
<keyword evidence="3" id="KW-1185">Reference proteome</keyword>
<feature type="chain" id="PRO_5015113592" evidence="1">
    <location>
        <begin position="21"/>
        <end position="236"/>
    </location>
</feature>
<name>A0A2P7QGJ6_9SPHN</name>
<proteinExistence type="predicted"/>
<reference evidence="2 3" key="1">
    <citation type="submission" date="2018-03" db="EMBL/GenBank/DDBJ databases">
        <title>The draft genome of Sphingosinicella sp. GL-C-18.</title>
        <authorList>
            <person name="Liu L."/>
            <person name="Li L."/>
            <person name="Liang L."/>
            <person name="Zhang X."/>
            <person name="Wang T."/>
        </authorList>
    </citation>
    <scope>NUCLEOTIDE SEQUENCE [LARGE SCALE GENOMIC DNA]</scope>
    <source>
        <strain evidence="2 3">GL-C-18</strain>
    </source>
</reference>
<dbReference type="OrthoDB" id="7563604at2"/>